<dbReference type="InterPro" id="IPR051046">
    <property type="entry name" value="MurCDEF_CellWall_CoF430Synth"/>
</dbReference>
<dbReference type="InterPro" id="IPR035911">
    <property type="entry name" value="MurE/MurF_N"/>
</dbReference>
<dbReference type="InterPro" id="IPR013221">
    <property type="entry name" value="Mur_ligase_cen"/>
</dbReference>
<dbReference type="GO" id="GO:0005524">
    <property type="term" value="F:ATP binding"/>
    <property type="evidence" value="ECO:0007669"/>
    <property type="project" value="UniProtKB-KW"/>
</dbReference>
<reference evidence="6" key="1">
    <citation type="journal article" date="2014" name="Front. Microbiol.">
        <title>High frequency of phylogenetically diverse reductive dehalogenase-homologous genes in deep subseafloor sedimentary metagenomes.</title>
        <authorList>
            <person name="Kawai M."/>
            <person name="Futagami T."/>
            <person name="Toyoda A."/>
            <person name="Takaki Y."/>
            <person name="Nishi S."/>
            <person name="Hori S."/>
            <person name="Arai W."/>
            <person name="Tsubouchi T."/>
            <person name="Morono Y."/>
            <person name="Uchiyama I."/>
            <person name="Ito T."/>
            <person name="Fujiyama A."/>
            <person name="Inagaki F."/>
            <person name="Takami H."/>
        </authorList>
    </citation>
    <scope>NUCLEOTIDE SEQUENCE</scope>
    <source>
        <strain evidence="6">Expedition CK06-06</strain>
    </source>
</reference>
<dbReference type="AlphaFoldDB" id="X1VRG5"/>
<keyword evidence="3" id="KW-0067">ATP-binding</keyword>
<dbReference type="Pfam" id="PF08245">
    <property type="entry name" value="Mur_ligase_M"/>
    <property type="match status" value="1"/>
</dbReference>
<dbReference type="PANTHER" id="PTHR43024:SF1">
    <property type="entry name" value="UDP-N-ACETYLMURAMOYL-TRIPEPTIDE--D-ALANYL-D-ALANINE LIGASE"/>
    <property type="match status" value="1"/>
</dbReference>
<dbReference type="SUPFAM" id="SSF63418">
    <property type="entry name" value="MurE/MurF N-terminal domain"/>
    <property type="match status" value="1"/>
</dbReference>
<dbReference type="Gene3D" id="3.40.1390.10">
    <property type="entry name" value="MurE/MurF, N-terminal domain"/>
    <property type="match status" value="1"/>
</dbReference>
<dbReference type="InterPro" id="IPR000713">
    <property type="entry name" value="Mur_ligase_N"/>
</dbReference>
<gene>
    <name evidence="6" type="ORF">S12H4_55129</name>
</gene>
<proteinExistence type="predicted"/>
<evidence type="ECO:0000256" key="3">
    <source>
        <dbReference type="ARBA" id="ARBA00022840"/>
    </source>
</evidence>
<accession>X1VRG5</accession>
<evidence type="ECO:0000256" key="2">
    <source>
        <dbReference type="ARBA" id="ARBA00022741"/>
    </source>
</evidence>
<dbReference type="InterPro" id="IPR036565">
    <property type="entry name" value="Mur-like_cat_sf"/>
</dbReference>
<sequence>MQPIIAREVVQACRGELVSGDLNTRITGVSTDTRTIEPGDLFFALTGENSDGHKFLADALAKGASGVVVSRKVEAKCLAVRVEDTMKALGDLAQFYRARFDPVMIGVTGSVGKTTTKEMIAAVAAAGGPVLKNEGNFNNEIGLPLTLFNLAPRHRTAVVEMAMRGPGQIEYLAKIARPRIGVITNIHMTHIELLGTLDAIADAKGELLDYLSSDGTA</sequence>
<dbReference type="GO" id="GO:0016881">
    <property type="term" value="F:acid-amino acid ligase activity"/>
    <property type="evidence" value="ECO:0007669"/>
    <property type="project" value="InterPro"/>
</dbReference>
<name>X1VRG5_9ZZZZ</name>
<keyword evidence="2" id="KW-0547">Nucleotide-binding</keyword>
<feature type="domain" description="Mur ligase N-terminal catalytic" evidence="4">
    <location>
        <begin position="25"/>
        <end position="96"/>
    </location>
</feature>
<evidence type="ECO:0000256" key="1">
    <source>
        <dbReference type="ARBA" id="ARBA00022598"/>
    </source>
</evidence>
<evidence type="ECO:0000259" key="5">
    <source>
        <dbReference type="Pfam" id="PF08245"/>
    </source>
</evidence>
<dbReference type="PANTHER" id="PTHR43024">
    <property type="entry name" value="UDP-N-ACETYLMURAMOYL-TRIPEPTIDE--D-ALANYL-D-ALANINE LIGASE"/>
    <property type="match status" value="1"/>
</dbReference>
<dbReference type="EMBL" id="BARW01035332">
    <property type="protein sequence ID" value="GAJ19541.1"/>
    <property type="molecule type" value="Genomic_DNA"/>
</dbReference>
<keyword evidence="1" id="KW-0436">Ligase</keyword>
<dbReference type="Pfam" id="PF01225">
    <property type="entry name" value="Mur_ligase"/>
    <property type="match status" value="1"/>
</dbReference>
<evidence type="ECO:0008006" key="7">
    <source>
        <dbReference type="Google" id="ProtNLM"/>
    </source>
</evidence>
<comment type="caution">
    <text evidence="6">The sequence shown here is derived from an EMBL/GenBank/DDBJ whole genome shotgun (WGS) entry which is preliminary data.</text>
</comment>
<dbReference type="SUPFAM" id="SSF53623">
    <property type="entry name" value="MurD-like peptide ligases, catalytic domain"/>
    <property type="match status" value="1"/>
</dbReference>
<protein>
    <recommendedName>
        <fullName evidence="7">Mur ligase central domain-containing protein</fullName>
    </recommendedName>
</protein>
<evidence type="ECO:0000313" key="6">
    <source>
        <dbReference type="EMBL" id="GAJ19541.1"/>
    </source>
</evidence>
<feature type="non-terminal residue" evidence="6">
    <location>
        <position position="217"/>
    </location>
</feature>
<dbReference type="Gene3D" id="3.40.1190.10">
    <property type="entry name" value="Mur-like, catalytic domain"/>
    <property type="match status" value="1"/>
</dbReference>
<feature type="domain" description="Mur ligase central" evidence="5">
    <location>
        <begin position="107"/>
        <end position="217"/>
    </location>
</feature>
<organism evidence="6">
    <name type="scientific">marine sediment metagenome</name>
    <dbReference type="NCBI Taxonomy" id="412755"/>
    <lineage>
        <taxon>unclassified sequences</taxon>
        <taxon>metagenomes</taxon>
        <taxon>ecological metagenomes</taxon>
    </lineage>
</organism>
<evidence type="ECO:0000259" key="4">
    <source>
        <dbReference type="Pfam" id="PF01225"/>
    </source>
</evidence>